<dbReference type="Gene3D" id="3.60.21.70">
    <property type="entry name" value="PhoD-like phosphatase"/>
    <property type="match status" value="1"/>
</dbReference>
<dbReference type="RefSeq" id="WP_108958052.1">
    <property type="nucleotide sequence ID" value="NZ_BFAZ01000001.1"/>
</dbReference>
<proteinExistence type="predicted"/>
<protein>
    <submittedName>
        <fullName evidence="3">Phosphodiesterase I</fullName>
    </submittedName>
</protein>
<name>A0A2P2D802_9LEPT</name>
<dbReference type="Pfam" id="PF09423">
    <property type="entry name" value="PhoD"/>
    <property type="match status" value="1"/>
</dbReference>
<dbReference type="InterPro" id="IPR038607">
    <property type="entry name" value="PhoD-like_sf"/>
</dbReference>
<dbReference type="CDD" id="cd07389">
    <property type="entry name" value="MPP_PhoD"/>
    <property type="match status" value="1"/>
</dbReference>
<dbReference type="AlphaFoldDB" id="A0A2P2D802"/>
<feature type="domain" description="PhoD-like phosphatase metallophosphatase" evidence="2">
    <location>
        <begin position="40"/>
        <end position="286"/>
    </location>
</feature>
<dbReference type="EMBL" id="BFAZ01000001">
    <property type="protein sequence ID" value="GBF40764.1"/>
    <property type="molecule type" value="Genomic_DNA"/>
</dbReference>
<dbReference type="Proteomes" id="UP000245206">
    <property type="component" value="Unassembled WGS sequence"/>
</dbReference>
<dbReference type="OrthoDB" id="327733at2"/>
<feature type="chain" id="PRO_5015153879" evidence="1">
    <location>
        <begin position="21"/>
        <end position="352"/>
    </location>
</feature>
<evidence type="ECO:0000313" key="4">
    <source>
        <dbReference type="Proteomes" id="UP000245206"/>
    </source>
</evidence>
<keyword evidence="4" id="KW-1185">Reference proteome</keyword>
<dbReference type="InterPro" id="IPR029052">
    <property type="entry name" value="Metallo-depent_PP-like"/>
</dbReference>
<dbReference type="PANTHER" id="PTHR33987">
    <property type="entry name" value="CALCINEURIN-LIKE METALLO-PHOSPHOESTERASE SUPERFAMILY PROTEIN"/>
    <property type="match status" value="1"/>
</dbReference>
<organism evidence="3 4">
    <name type="scientific">Leptospira ellinghausenii</name>
    <dbReference type="NCBI Taxonomy" id="1917822"/>
    <lineage>
        <taxon>Bacteria</taxon>
        <taxon>Pseudomonadati</taxon>
        <taxon>Spirochaetota</taxon>
        <taxon>Spirochaetia</taxon>
        <taxon>Leptospirales</taxon>
        <taxon>Leptospiraceae</taxon>
        <taxon>Leptospira</taxon>
    </lineage>
</organism>
<gene>
    <name evidence="3" type="ORF">LPTSP2_00290</name>
</gene>
<dbReference type="SUPFAM" id="SSF56300">
    <property type="entry name" value="Metallo-dependent phosphatases"/>
    <property type="match status" value="1"/>
</dbReference>
<dbReference type="PANTHER" id="PTHR33987:SF1">
    <property type="entry name" value="CALCINEURIN-LIKE METALLO-PHOSPHOESTERASE SUPERFAMILY PROTEIN"/>
    <property type="match status" value="1"/>
</dbReference>
<comment type="caution">
    <text evidence="3">The sequence shown here is derived from an EMBL/GenBank/DDBJ whole genome shotgun (WGS) entry which is preliminary data.</text>
</comment>
<evidence type="ECO:0000313" key="3">
    <source>
        <dbReference type="EMBL" id="GBF40764.1"/>
    </source>
</evidence>
<keyword evidence="1" id="KW-0732">Signal</keyword>
<reference evidence="4" key="1">
    <citation type="journal article" date="2019" name="Microbiol. Immunol.">
        <title>Molecular and phenotypic characterization of Leptospira johnsonii sp. nov., Leptospira ellinghausenii sp. nov. and Leptospira ryugenii sp. nov. isolated from soil and water in Japan.</title>
        <authorList>
            <person name="Masuzawa T."/>
            <person name="Saito M."/>
            <person name="Nakao R."/>
            <person name="Nikaido Y."/>
            <person name="Matsumoto M."/>
            <person name="Ogawa M."/>
            <person name="Yokoyama M."/>
            <person name="Hidaka Y."/>
            <person name="Tomita J."/>
            <person name="Sakakibara K."/>
            <person name="Suzuki K."/>
            <person name="Yasuda S."/>
            <person name="Sato H."/>
            <person name="Yamaguchi M."/>
            <person name="Yoshida S.I."/>
            <person name="Koizumi N."/>
            <person name="Kawamura Y."/>
        </authorList>
    </citation>
    <scope>NUCLEOTIDE SEQUENCE [LARGE SCALE GENOMIC DNA]</scope>
    <source>
        <strain evidence="4">E18</strain>
    </source>
</reference>
<feature type="signal peptide" evidence="1">
    <location>
        <begin position="1"/>
        <end position="20"/>
    </location>
</feature>
<evidence type="ECO:0000256" key="1">
    <source>
        <dbReference type="SAM" id="SignalP"/>
    </source>
</evidence>
<dbReference type="InterPro" id="IPR018946">
    <property type="entry name" value="PhoD-like_MPP"/>
</dbReference>
<evidence type="ECO:0000259" key="2">
    <source>
        <dbReference type="Pfam" id="PF09423"/>
    </source>
</evidence>
<accession>A0A2P2D802</accession>
<sequence length="352" mass="40565">MKHFFFILFCVSALNFPLLAKESKTLSIGFGSCLHQEKESTILKTILSEKLNYFIMLGDNIYADQLFANDKIPAYEKQFNRPEWKVIQKNTKLLFTWDDHDYGINDSGAEYGDKINSRNVFLKYVLPMMPKQISLGTDNNEGIFYSYWIPFQGKKIHIVIPDTRYFRSPLEKSFYSYLTGKSQYSPSSDTTRTILGKEQWEWLTKELSKPSDLLIFVSSIQVLPTEQPFEKWNNFPHERNRLLLALQNANTKGLLLVSGDRHIAEIHEFKIPNKSSLIEITSSSLNLPLPFLPLEYDSELKIGSAYKNENYGTIQISLKDGMLHWSTSIKDLNGNSVLEVHSNLPANQLEKK</sequence>